<keyword evidence="2" id="KW-1185">Reference proteome</keyword>
<name>M4ESZ8_BRACM</name>
<dbReference type="AlphaFoldDB" id="M4ESZ8"/>
<dbReference type="InParanoid" id="M4ESZ8"/>
<accession>M4ESZ8</accession>
<evidence type="ECO:0000313" key="1">
    <source>
        <dbReference type="EnsemblPlants" id="Bra031928.1-P"/>
    </source>
</evidence>
<sequence>MDYNPFTQSSNFVGLLTSQHSISFGSSQVPTPVSEDVGQDSVKRWSNGSGIITESLWSCGLGILCHGVKV</sequence>
<dbReference type="EnsemblPlants" id="Bra031928.1">
    <property type="protein sequence ID" value="Bra031928.1-P"/>
    <property type="gene ID" value="Bra031928"/>
</dbReference>
<reference evidence="1 2" key="1">
    <citation type="journal article" date="2011" name="Nat. Genet.">
        <title>The genome of the mesopolyploid crop species Brassica rapa.</title>
        <authorList>
            <consortium name="Brassica rapa Genome Sequencing Project Consortium"/>
            <person name="Wang X."/>
            <person name="Wang H."/>
            <person name="Wang J."/>
            <person name="Sun R."/>
            <person name="Wu J."/>
            <person name="Liu S."/>
            <person name="Bai Y."/>
            <person name="Mun J.H."/>
            <person name="Bancroft I."/>
            <person name="Cheng F."/>
            <person name="Huang S."/>
            <person name="Li X."/>
            <person name="Hua W."/>
            <person name="Wang J."/>
            <person name="Wang X."/>
            <person name="Freeling M."/>
            <person name="Pires J.C."/>
            <person name="Paterson A.H."/>
            <person name="Chalhoub B."/>
            <person name="Wang B."/>
            <person name="Hayward A."/>
            <person name="Sharpe A.G."/>
            <person name="Park B.S."/>
            <person name="Weisshaar B."/>
            <person name="Liu B."/>
            <person name="Li B."/>
            <person name="Liu B."/>
            <person name="Tong C."/>
            <person name="Song C."/>
            <person name="Duran C."/>
            <person name="Peng C."/>
            <person name="Geng C."/>
            <person name="Koh C."/>
            <person name="Lin C."/>
            <person name="Edwards D."/>
            <person name="Mu D."/>
            <person name="Shen D."/>
            <person name="Soumpourou E."/>
            <person name="Li F."/>
            <person name="Fraser F."/>
            <person name="Conant G."/>
            <person name="Lassalle G."/>
            <person name="King G.J."/>
            <person name="Bonnema G."/>
            <person name="Tang H."/>
            <person name="Wang H."/>
            <person name="Belcram H."/>
            <person name="Zhou H."/>
            <person name="Hirakawa H."/>
            <person name="Abe H."/>
            <person name="Guo H."/>
            <person name="Wang H."/>
            <person name="Jin H."/>
            <person name="Parkin I.A."/>
            <person name="Batley J."/>
            <person name="Kim J.S."/>
            <person name="Just J."/>
            <person name="Li J."/>
            <person name="Xu J."/>
            <person name="Deng J."/>
            <person name="Kim J.A."/>
            <person name="Li J."/>
            <person name="Yu J."/>
            <person name="Meng J."/>
            <person name="Wang J."/>
            <person name="Min J."/>
            <person name="Poulain J."/>
            <person name="Wang J."/>
            <person name="Hatakeyama K."/>
            <person name="Wu K."/>
            <person name="Wang L."/>
            <person name="Fang L."/>
            <person name="Trick M."/>
            <person name="Links M.G."/>
            <person name="Zhao M."/>
            <person name="Jin M."/>
            <person name="Ramchiary N."/>
            <person name="Drou N."/>
            <person name="Berkman P.J."/>
            <person name="Cai Q."/>
            <person name="Huang Q."/>
            <person name="Li R."/>
            <person name="Tabata S."/>
            <person name="Cheng S."/>
            <person name="Zhang S."/>
            <person name="Zhang S."/>
            <person name="Huang S."/>
            <person name="Sato S."/>
            <person name="Sun S."/>
            <person name="Kwon S.J."/>
            <person name="Choi S.R."/>
            <person name="Lee T.H."/>
            <person name="Fan W."/>
            <person name="Zhao X."/>
            <person name="Tan X."/>
            <person name="Xu X."/>
            <person name="Wang Y."/>
            <person name="Qiu Y."/>
            <person name="Yin Y."/>
            <person name="Li Y."/>
            <person name="Du Y."/>
            <person name="Liao Y."/>
            <person name="Lim Y."/>
            <person name="Narusaka Y."/>
            <person name="Wang Y."/>
            <person name="Wang Z."/>
            <person name="Li Z."/>
            <person name="Wang Z."/>
            <person name="Xiong Z."/>
            <person name="Zhang Z."/>
        </authorList>
    </citation>
    <scope>NUCLEOTIDE SEQUENCE [LARGE SCALE GENOMIC DNA]</scope>
    <source>
        <strain evidence="1 2">cv. Chiifu-401-42</strain>
    </source>
</reference>
<proteinExistence type="predicted"/>
<dbReference type="HOGENOM" id="CLU_2761341_0_0_1"/>
<reference evidence="1 2" key="2">
    <citation type="journal article" date="2018" name="Hortic Res">
        <title>Improved Brassica rapa reference genome by single-molecule sequencing and chromosome conformation capture technologies.</title>
        <authorList>
            <person name="Zhang L."/>
            <person name="Cai X."/>
            <person name="Wu J."/>
            <person name="Liu M."/>
            <person name="Grob S."/>
            <person name="Cheng F."/>
            <person name="Liang J."/>
            <person name="Cai C."/>
            <person name="Liu Z."/>
            <person name="Liu B."/>
            <person name="Wang F."/>
            <person name="Li S."/>
            <person name="Liu F."/>
            <person name="Li X."/>
            <person name="Cheng L."/>
            <person name="Yang W."/>
            <person name="Li M.H."/>
            <person name="Grossniklaus U."/>
            <person name="Zheng H."/>
            <person name="Wang X."/>
        </authorList>
    </citation>
    <scope>NUCLEOTIDE SEQUENCE [LARGE SCALE GENOMIC DNA]</scope>
    <source>
        <strain evidence="1 2">cv. Chiifu-401-42</strain>
    </source>
</reference>
<protein>
    <submittedName>
        <fullName evidence="1">Uncharacterized protein</fullName>
    </submittedName>
</protein>
<reference evidence="1" key="3">
    <citation type="submission" date="2023-03" db="UniProtKB">
        <authorList>
            <consortium name="EnsemblPlants"/>
        </authorList>
    </citation>
    <scope>IDENTIFICATION</scope>
    <source>
        <strain evidence="1">cv. Chiifu-401-42</strain>
    </source>
</reference>
<dbReference type="Gramene" id="Bra031928.1">
    <property type="protein sequence ID" value="Bra031928.1-P"/>
    <property type="gene ID" value="Bra031928"/>
</dbReference>
<dbReference type="Proteomes" id="UP000011750">
    <property type="component" value="Chromosome A02"/>
</dbReference>
<evidence type="ECO:0000313" key="2">
    <source>
        <dbReference type="Proteomes" id="UP000011750"/>
    </source>
</evidence>
<organism evidence="1 2">
    <name type="scientific">Brassica campestris</name>
    <name type="common">Field mustard</name>
    <dbReference type="NCBI Taxonomy" id="3711"/>
    <lineage>
        <taxon>Eukaryota</taxon>
        <taxon>Viridiplantae</taxon>
        <taxon>Streptophyta</taxon>
        <taxon>Embryophyta</taxon>
        <taxon>Tracheophyta</taxon>
        <taxon>Spermatophyta</taxon>
        <taxon>Magnoliopsida</taxon>
        <taxon>eudicotyledons</taxon>
        <taxon>Gunneridae</taxon>
        <taxon>Pentapetalae</taxon>
        <taxon>rosids</taxon>
        <taxon>malvids</taxon>
        <taxon>Brassicales</taxon>
        <taxon>Brassicaceae</taxon>
        <taxon>Brassiceae</taxon>
        <taxon>Brassica</taxon>
    </lineage>
</organism>